<dbReference type="HOGENOM" id="CLU_665835_0_0_1"/>
<protein>
    <submittedName>
        <fullName evidence="2">Uncharacterized protein</fullName>
    </submittedName>
</protein>
<feature type="region of interest" description="Disordered" evidence="1">
    <location>
        <begin position="188"/>
        <end position="285"/>
    </location>
</feature>
<dbReference type="AlphaFoldDB" id="A0A0C9Y8H5"/>
<gene>
    <name evidence="2" type="ORF">PISMIDRAFT_12593</name>
</gene>
<keyword evidence="3" id="KW-1185">Reference proteome</keyword>
<organism evidence="2 3">
    <name type="scientific">Pisolithus microcarpus 441</name>
    <dbReference type="NCBI Taxonomy" id="765257"/>
    <lineage>
        <taxon>Eukaryota</taxon>
        <taxon>Fungi</taxon>
        <taxon>Dikarya</taxon>
        <taxon>Basidiomycota</taxon>
        <taxon>Agaricomycotina</taxon>
        <taxon>Agaricomycetes</taxon>
        <taxon>Agaricomycetidae</taxon>
        <taxon>Boletales</taxon>
        <taxon>Sclerodermatineae</taxon>
        <taxon>Pisolithaceae</taxon>
        <taxon>Pisolithus</taxon>
    </lineage>
</organism>
<feature type="compositionally biased region" description="Basic and acidic residues" evidence="1">
    <location>
        <begin position="76"/>
        <end position="88"/>
    </location>
</feature>
<feature type="region of interest" description="Disordered" evidence="1">
    <location>
        <begin position="121"/>
        <end position="150"/>
    </location>
</feature>
<dbReference type="OrthoDB" id="10367756at2759"/>
<proteinExistence type="predicted"/>
<feature type="compositionally biased region" description="Polar residues" evidence="1">
    <location>
        <begin position="274"/>
        <end position="285"/>
    </location>
</feature>
<evidence type="ECO:0000313" key="3">
    <source>
        <dbReference type="Proteomes" id="UP000054018"/>
    </source>
</evidence>
<evidence type="ECO:0000256" key="1">
    <source>
        <dbReference type="SAM" id="MobiDB-lite"/>
    </source>
</evidence>
<name>A0A0C9Y8H5_9AGAM</name>
<feature type="compositionally biased region" description="Basic and acidic residues" evidence="1">
    <location>
        <begin position="16"/>
        <end position="35"/>
    </location>
</feature>
<reference evidence="2 3" key="1">
    <citation type="submission" date="2014-04" db="EMBL/GenBank/DDBJ databases">
        <authorList>
            <consortium name="DOE Joint Genome Institute"/>
            <person name="Kuo A."/>
            <person name="Kohler A."/>
            <person name="Costa M.D."/>
            <person name="Nagy L.G."/>
            <person name="Floudas D."/>
            <person name="Copeland A."/>
            <person name="Barry K.W."/>
            <person name="Cichocki N."/>
            <person name="Veneault-Fourrey C."/>
            <person name="LaButti K."/>
            <person name="Lindquist E.A."/>
            <person name="Lipzen A."/>
            <person name="Lundell T."/>
            <person name="Morin E."/>
            <person name="Murat C."/>
            <person name="Sun H."/>
            <person name="Tunlid A."/>
            <person name="Henrissat B."/>
            <person name="Grigoriev I.V."/>
            <person name="Hibbett D.S."/>
            <person name="Martin F."/>
            <person name="Nordberg H.P."/>
            <person name="Cantor M.N."/>
            <person name="Hua S.X."/>
        </authorList>
    </citation>
    <scope>NUCLEOTIDE SEQUENCE [LARGE SCALE GENOMIC DNA]</scope>
    <source>
        <strain evidence="2 3">441</strain>
    </source>
</reference>
<dbReference type="Proteomes" id="UP000054018">
    <property type="component" value="Unassembled WGS sequence"/>
</dbReference>
<accession>A0A0C9Y8H5</accession>
<feature type="region of interest" description="Disordered" evidence="1">
    <location>
        <begin position="1"/>
        <end position="40"/>
    </location>
</feature>
<feature type="region of interest" description="Disordered" evidence="1">
    <location>
        <begin position="62"/>
        <end position="88"/>
    </location>
</feature>
<feature type="compositionally biased region" description="Basic and acidic residues" evidence="1">
    <location>
        <begin position="209"/>
        <end position="224"/>
    </location>
</feature>
<reference evidence="3" key="2">
    <citation type="submission" date="2015-01" db="EMBL/GenBank/DDBJ databases">
        <title>Evolutionary Origins and Diversification of the Mycorrhizal Mutualists.</title>
        <authorList>
            <consortium name="DOE Joint Genome Institute"/>
            <consortium name="Mycorrhizal Genomics Consortium"/>
            <person name="Kohler A."/>
            <person name="Kuo A."/>
            <person name="Nagy L.G."/>
            <person name="Floudas D."/>
            <person name="Copeland A."/>
            <person name="Barry K.W."/>
            <person name="Cichocki N."/>
            <person name="Veneault-Fourrey C."/>
            <person name="LaButti K."/>
            <person name="Lindquist E.A."/>
            <person name="Lipzen A."/>
            <person name="Lundell T."/>
            <person name="Morin E."/>
            <person name="Murat C."/>
            <person name="Riley R."/>
            <person name="Ohm R."/>
            <person name="Sun H."/>
            <person name="Tunlid A."/>
            <person name="Henrissat B."/>
            <person name="Grigoriev I.V."/>
            <person name="Hibbett D.S."/>
            <person name="Martin F."/>
        </authorList>
    </citation>
    <scope>NUCLEOTIDE SEQUENCE [LARGE SCALE GENOMIC DNA]</scope>
    <source>
        <strain evidence="3">441</strain>
    </source>
</reference>
<sequence length="413" mass="45602">MSEKPVRPKPRPQSTDQRKGDLEVETKSDTAREIDQELSEIGPKARKKTILKLRSAIEQARDRIGAETEPGAAMDTGHEQAEIGSKPRGDKIMLKLRGAMEKVSKSQGTAALSGHVQATCENKVVNETPQSETPKRRWGFSELDPPTPDEERMVNLQMASDRTVVIVDDEYSSVENVDMADVFDTQPVNEPAPMVTSLKWKRSGTAGDGSEHTSEADTASKEEIGVIGEIARGHRVTSKTSVSAIDTDKLQKPTKGIGPRHPSDSVPASDFPESETTWASNSSSQFTNGDLPPLFLKGRKWAKLFLPTLLLWIRDQPNIWSVPEDNLVHALTEIAKVVYPTFNTLDDIRPNMPIFAVVRVLFLCDTVLMCCIGKSMPVWMASLFGLYGHRTCGLLSCQRLGYGCRTDVRCLPE</sequence>
<evidence type="ECO:0000313" key="2">
    <source>
        <dbReference type="EMBL" id="KIK20960.1"/>
    </source>
</evidence>
<dbReference type="EMBL" id="KN833757">
    <property type="protein sequence ID" value="KIK20960.1"/>
    <property type="molecule type" value="Genomic_DNA"/>
</dbReference>